<dbReference type="SMART" id="SM00184">
    <property type="entry name" value="RING"/>
    <property type="match status" value="1"/>
</dbReference>
<dbReference type="Proteomes" id="UP000035680">
    <property type="component" value="Unassembled WGS sequence"/>
</dbReference>
<sequence length="410" mass="45507">MSTCLNSGAVECSGSRQGMALSEYDEIRKPHPIKSGDTTVSIGSRTLRTELTCPICLDLLQTTMTSKECLHRFCEQCITLCLQRGNKECPTCRKKLVSKRSLRRDENFDSLVNAIFPDRKLFDELQNAVNSKFDEKANLEALQKSIAEGMKAQTAAKKKAKLQSNNDVPKKKRKSNKRDSGSVGEALDGNEISNEETISAGDLSEDDLSSLSSCSSDSSDSSTSDSSNDSLVPSEVSDATSTATTSVSHPSISRDGSASRDVERNGREKDFKMRMNKWLTDSRDSPARSNDGSGLLKDKTMDRDNLICRLNKEKIEMELKPSESLMEDKKTNKQLKRSRFICVNGSVTFGHLQKYLQKICDTNDEMYNGKFSFTLNDGSQRVIGHQETVATLLESIGQQKTHLIIVFNTM</sequence>
<dbReference type="SUPFAM" id="SSF57850">
    <property type="entry name" value="RING/U-box"/>
    <property type="match status" value="1"/>
</dbReference>
<keyword evidence="11" id="KW-1185">Reference proteome</keyword>
<reference evidence="12" key="2">
    <citation type="submission" date="2015-08" db="UniProtKB">
        <authorList>
            <consortium name="WormBaseParasite"/>
        </authorList>
    </citation>
    <scope>IDENTIFICATION</scope>
</reference>
<dbReference type="Gene3D" id="3.30.40.10">
    <property type="entry name" value="Zinc/RING finger domain, C3HC4 (zinc finger)"/>
    <property type="match status" value="1"/>
</dbReference>
<dbReference type="InterPro" id="IPR013083">
    <property type="entry name" value="Znf_RING/FYVE/PHD"/>
</dbReference>
<evidence type="ECO:0000256" key="6">
    <source>
        <dbReference type="ARBA" id="ARBA00022771"/>
    </source>
</evidence>
<dbReference type="AlphaFoldDB" id="A0A0K0F1E6"/>
<reference evidence="11" key="1">
    <citation type="submission" date="2014-07" db="EMBL/GenBank/DDBJ databases">
        <authorList>
            <person name="Martin A.A"/>
            <person name="De Silva N."/>
        </authorList>
    </citation>
    <scope>NUCLEOTIDE SEQUENCE</scope>
</reference>
<evidence type="ECO:0000256" key="5">
    <source>
        <dbReference type="ARBA" id="ARBA00022723"/>
    </source>
</evidence>
<keyword evidence="4" id="KW-0808">Transferase</keyword>
<feature type="domain" description="RING-type" evidence="10">
    <location>
        <begin position="53"/>
        <end position="93"/>
    </location>
</feature>
<proteinExistence type="predicted"/>
<accession>A0A0K0F1E6</accession>
<protein>
    <recommendedName>
        <fullName evidence="3">RING-type E3 ubiquitin transferase</fullName>
        <ecNumber evidence="3">2.3.2.27</ecNumber>
    </recommendedName>
</protein>
<dbReference type="InterPro" id="IPR017907">
    <property type="entry name" value="Znf_RING_CS"/>
</dbReference>
<dbReference type="STRING" id="75913.A0A0K0F1E6"/>
<evidence type="ECO:0000256" key="4">
    <source>
        <dbReference type="ARBA" id="ARBA00022679"/>
    </source>
</evidence>
<dbReference type="GO" id="GO:0061630">
    <property type="term" value="F:ubiquitin protein ligase activity"/>
    <property type="evidence" value="ECO:0007669"/>
    <property type="project" value="UniProtKB-EC"/>
</dbReference>
<dbReference type="InterPro" id="IPR001841">
    <property type="entry name" value="Znf_RING"/>
</dbReference>
<evidence type="ECO:0000256" key="8">
    <source>
        <dbReference type="PROSITE-ProRule" id="PRU00175"/>
    </source>
</evidence>
<dbReference type="GO" id="GO:0031519">
    <property type="term" value="C:PcG protein complex"/>
    <property type="evidence" value="ECO:0007669"/>
    <property type="project" value="TreeGrafter"/>
</dbReference>
<evidence type="ECO:0000256" key="3">
    <source>
        <dbReference type="ARBA" id="ARBA00012483"/>
    </source>
</evidence>
<dbReference type="UniPathway" id="UPA00143"/>
<dbReference type="PANTHER" id="PTHR46076:SF3">
    <property type="entry name" value="E3 UBIQUITIN-PROTEIN LIGASE RING1"/>
    <property type="match status" value="1"/>
</dbReference>
<evidence type="ECO:0000259" key="10">
    <source>
        <dbReference type="PROSITE" id="PS50089"/>
    </source>
</evidence>
<evidence type="ECO:0000256" key="1">
    <source>
        <dbReference type="ARBA" id="ARBA00000900"/>
    </source>
</evidence>
<feature type="compositionally biased region" description="Low complexity" evidence="9">
    <location>
        <begin position="209"/>
        <end position="248"/>
    </location>
</feature>
<feature type="compositionally biased region" description="Basic and acidic residues" evidence="9">
    <location>
        <begin position="257"/>
        <end position="273"/>
    </location>
</feature>
<dbReference type="GO" id="GO:0003682">
    <property type="term" value="F:chromatin binding"/>
    <property type="evidence" value="ECO:0007669"/>
    <property type="project" value="TreeGrafter"/>
</dbReference>
<keyword evidence="7" id="KW-0862">Zinc</keyword>
<keyword evidence="6 8" id="KW-0863">Zinc-finger</keyword>
<dbReference type="InterPro" id="IPR043540">
    <property type="entry name" value="RING1/RING2"/>
</dbReference>
<dbReference type="WBParaSite" id="SVE_0262000.1">
    <property type="protein sequence ID" value="SVE_0262000.1"/>
    <property type="gene ID" value="SVE_0262000"/>
</dbReference>
<dbReference type="GO" id="GO:0000151">
    <property type="term" value="C:ubiquitin ligase complex"/>
    <property type="evidence" value="ECO:0007669"/>
    <property type="project" value="InterPro"/>
</dbReference>
<dbReference type="PROSITE" id="PS00518">
    <property type="entry name" value="ZF_RING_1"/>
    <property type="match status" value="1"/>
</dbReference>
<evidence type="ECO:0000313" key="11">
    <source>
        <dbReference type="Proteomes" id="UP000035680"/>
    </source>
</evidence>
<name>A0A0K0F1E6_STRVS</name>
<dbReference type="CDD" id="cd16531">
    <property type="entry name" value="RING-HC_RING1-like"/>
    <property type="match status" value="1"/>
</dbReference>
<dbReference type="GO" id="GO:0008270">
    <property type="term" value="F:zinc ion binding"/>
    <property type="evidence" value="ECO:0007669"/>
    <property type="project" value="UniProtKB-KW"/>
</dbReference>
<organism evidence="11 12">
    <name type="scientific">Strongyloides venezuelensis</name>
    <name type="common">Threadworm</name>
    <dbReference type="NCBI Taxonomy" id="75913"/>
    <lineage>
        <taxon>Eukaryota</taxon>
        <taxon>Metazoa</taxon>
        <taxon>Ecdysozoa</taxon>
        <taxon>Nematoda</taxon>
        <taxon>Chromadorea</taxon>
        <taxon>Rhabditida</taxon>
        <taxon>Tylenchina</taxon>
        <taxon>Panagrolaimomorpha</taxon>
        <taxon>Strongyloidoidea</taxon>
        <taxon>Strongyloididae</taxon>
        <taxon>Strongyloides</taxon>
    </lineage>
</organism>
<dbReference type="EC" id="2.3.2.27" evidence="3"/>
<keyword evidence="5" id="KW-0479">Metal-binding</keyword>
<evidence type="ECO:0000256" key="2">
    <source>
        <dbReference type="ARBA" id="ARBA00004906"/>
    </source>
</evidence>
<dbReference type="GO" id="GO:0016567">
    <property type="term" value="P:protein ubiquitination"/>
    <property type="evidence" value="ECO:0007669"/>
    <property type="project" value="UniProtKB-UniPathway"/>
</dbReference>
<comment type="pathway">
    <text evidence="2">Protein modification; protein ubiquitination.</text>
</comment>
<comment type="catalytic activity">
    <reaction evidence="1">
        <text>S-ubiquitinyl-[E2 ubiquitin-conjugating enzyme]-L-cysteine + [acceptor protein]-L-lysine = [E2 ubiquitin-conjugating enzyme]-L-cysteine + N(6)-ubiquitinyl-[acceptor protein]-L-lysine.</text>
        <dbReference type="EC" id="2.3.2.27"/>
    </reaction>
</comment>
<evidence type="ECO:0000313" key="12">
    <source>
        <dbReference type="WBParaSite" id="SVE_0262000.1"/>
    </source>
</evidence>
<dbReference type="PROSITE" id="PS50089">
    <property type="entry name" value="ZF_RING_2"/>
    <property type="match status" value="1"/>
</dbReference>
<evidence type="ECO:0000256" key="9">
    <source>
        <dbReference type="SAM" id="MobiDB-lite"/>
    </source>
</evidence>
<feature type="region of interest" description="Disordered" evidence="9">
    <location>
        <begin position="152"/>
        <end position="298"/>
    </location>
</feature>
<evidence type="ECO:0000256" key="7">
    <source>
        <dbReference type="ARBA" id="ARBA00022833"/>
    </source>
</evidence>
<dbReference type="PANTHER" id="PTHR46076">
    <property type="entry name" value="E3 UBIQUITIN-PROTEIN LIGASE RING1 / RING 2 FAMILY MEMBER"/>
    <property type="match status" value="1"/>
</dbReference>
<dbReference type="Pfam" id="PF13923">
    <property type="entry name" value="zf-C3HC4_2"/>
    <property type="match status" value="1"/>
</dbReference>